<feature type="compositionally biased region" description="Polar residues" evidence="2">
    <location>
        <begin position="523"/>
        <end position="551"/>
    </location>
</feature>
<feature type="region of interest" description="Disordered" evidence="2">
    <location>
        <begin position="468"/>
        <end position="501"/>
    </location>
</feature>
<name>A0ABZ1CVD7_9TREE</name>
<organism evidence="3 4">
    <name type="scientific">Kwoniella shivajii</name>
    <dbReference type="NCBI Taxonomy" id="564305"/>
    <lineage>
        <taxon>Eukaryota</taxon>
        <taxon>Fungi</taxon>
        <taxon>Dikarya</taxon>
        <taxon>Basidiomycota</taxon>
        <taxon>Agaricomycotina</taxon>
        <taxon>Tremellomycetes</taxon>
        <taxon>Tremellales</taxon>
        <taxon>Cryptococcaceae</taxon>
        <taxon>Kwoniella</taxon>
    </lineage>
</organism>
<feature type="region of interest" description="Disordered" evidence="2">
    <location>
        <begin position="325"/>
        <end position="438"/>
    </location>
</feature>
<feature type="compositionally biased region" description="Low complexity" evidence="2">
    <location>
        <begin position="27"/>
        <end position="44"/>
    </location>
</feature>
<feature type="compositionally biased region" description="Low complexity" evidence="2">
    <location>
        <begin position="552"/>
        <end position="564"/>
    </location>
</feature>
<feature type="coiled-coil region" evidence="1">
    <location>
        <begin position="630"/>
        <end position="699"/>
    </location>
</feature>
<protein>
    <submittedName>
        <fullName evidence="3">Uncharacterized protein</fullName>
    </submittedName>
</protein>
<dbReference type="PANTHER" id="PTHR45615:SF80">
    <property type="entry name" value="GRIP DOMAIN-CONTAINING PROTEIN"/>
    <property type="match status" value="1"/>
</dbReference>
<feature type="compositionally biased region" description="Polar residues" evidence="2">
    <location>
        <begin position="1208"/>
        <end position="1225"/>
    </location>
</feature>
<evidence type="ECO:0000313" key="4">
    <source>
        <dbReference type="Proteomes" id="UP001329825"/>
    </source>
</evidence>
<keyword evidence="1" id="KW-0175">Coiled coil</keyword>
<feature type="region of interest" description="Disordered" evidence="2">
    <location>
        <begin position="12"/>
        <end position="53"/>
    </location>
</feature>
<feature type="region of interest" description="Disordered" evidence="2">
    <location>
        <begin position="143"/>
        <end position="205"/>
    </location>
</feature>
<dbReference type="Proteomes" id="UP001329825">
    <property type="component" value="Chromosome 3"/>
</dbReference>
<feature type="compositionally biased region" description="Basic and acidic residues" evidence="2">
    <location>
        <begin position="490"/>
        <end position="501"/>
    </location>
</feature>
<dbReference type="EMBL" id="CP141883">
    <property type="protein sequence ID" value="WRT65725.1"/>
    <property type="molecule type" value="Genomic_DNA"/>
</dbReference>
<feature type="coiled-coil region" evidence="1">
    <location>
        <begin position="947"/>
        <end position="1005"/>
    </location>
</feature>
<dbReference type="RefSeq" id="XP_062790465.1">
    <property type="nucleotide sequence ID" value="XM_062934414.1"/>
</dbReference>
<dbReference type="GeneID" id="87954804"/>
<feature type="compositionally biased region" description="Polar residues" evidence="2">
    <location>
        <begin position="240"/>
        <end position="255"/>
    </location>
</feature>
<proteinExistence type="predicted"/>
<evidence type="ECO:0000256" key="2">
    <source>
        <dbReference type="SAM" id="MobiDB-lite"/>
    </source>
</evidence>
<evidence type="ECO:0000256" key="1">
    <source>
        <dbReference type="SAM" id="Coils"/>
    </source>
</evidence>
<feature type="compositionally biased region" description="Basic and acidic residues" evidence="2">
    <location>
        <begin position="379"/>
        <end position="395"/>
    </location>
</feature>
<accession>A0ABZ1CVD7</accession>
<feature type="region of interest" description="Disordered" evidence="2">
    <location>
        <begin position="1208"/>
        <end position="1280"/>
    </location>
</feature>
<feature type="compositionally biased region" description="Polar residues" evidence="2">
    <location>
        <begin position="169"/>
        <end position="178"/>
    </location>
</feature>
<feature type="compositionally biased region" description="Low complexity" evidence="2">
    <location>
        <begin position="1226"/>
        <end position="1262"/>
    </location>
</feature>
<reference evidence="3 4" key="1">
    <citation type="submission" date="2024-01" db="EMBL/GenBank/DDBJ databases">
        <title>Comparative genomics of Cryptococcus and Kwoniella reveals pathogenesis evolution and contrasting modes of karyotype evolution via chromosome fusion or intercentromeric recombination.</title>
        <authorList>
            <person name="Coelho M.A."/>
            <person name="David-Palma M."/>
            <person name="Shea T."/>
            <person name="Bowers K."/>
            <person name="McGinley-Smith S."/>
            <person name="Mohammad A.W."/>
            <person name="Gnirke A."/>
            <person name="Yurkov A.M."/>
            <person name="Nowrousian M."/>
            <person name="Sun S."/>
            <person name="Cuomo C.A."/>
            <person name="Heitman J."/>
        </authorList>
    </citation>
    <scope>NUCLEOTIDE SEQUENCE [LARGE SCALE GENOMIC DNA]</scope>
    <source>
        <strain evidence="3">CBS 11374</strain>
    </source>
</reference>
<sequence length="1366" mass="154858">MDIIHRLNPFHRPASSLRNNTPTPTVTSTIGSSIRPSSSLESGSAHPSIDSTLIPTSYDGAEIRYDTPASPIKGHYRTPSILRSLAHHPSLSALKNKSKKKKRVRGAFVPPLPLGEYDKHEIDEQGKVKQNGLKFSKSLPRDMRLSHDPQVDSLPPVPPHPLVPTSSHNLTYPRTRSISPDKDEQSSNSIKRIPPPSPNPQDYLNANISIDYDHFPTPESMRMKMRFDSDLTQTFNGTSKTHLESQSVNANSIDQRNGLGVESPRRRYMSFDQRLSPRKAKIRHLSTPSESPPRRPHPQTTQHPHPIPMQSHLYAQSLYAESSTFFSPDFGAPPPQPFDWDSQQVDDDGLDTFIDNHQLPPGTPGGRREVSQRGACAHGVEHNKDAVRLFSRDTYPHPSPSPESTPPKSSPERYESTPTRTPKHRRSESSPACSPVRKQKEAFKKAAKRSSSPFEVKLSANVTKRMSLDAFGTPSPPRSVEEEVVEEVLSESHEDEHDNADQAELDQLRDNGLEGYQSHELSNITESPSSAEHSFGNDMTQTPSNPTSAHGTTPFFTPLSPTLTHQELPLPMSHSPLTWKNHMSAPPLVVTTSLLAAQEQHSSGLKDQLKAREMMMDILYSEVNELRAFVNQYETEKELLHNDLLNKEEEIEEWEERCEGKDTALDQLRQAIRENEEHFEILQDTHDSLAERCAHLEQEKCLLQDSMLEVIANNGKMKSDLADMRVQMNACKDREGDIEREKKGLEVVVLELRREMRWAEEQDAERDKLVKYAEERELEVFNKDQDLIQQQMKEKDCQIVMLEKQISDAHHGYQETIATLKDNIEEISNQLIERTGIFSKSQGELSRLRQDLDCEQSERRSNELDLREQDFTITSLREELVSSRSSIDSLNLFLKEKDEKIDTLIFDVSVLRDQVKCLKAENISKDATISVLKDKVELARFETNECRFESEVELNQLREQMEELTRSSAEREWAGRQGTEMIARLMEEKREWEEERDELVEMINRNSIDEESSARLRDQIDSLTSQLNTMSHHVESIQSELEDRSSALAHKTTLIHAQEAELSALRLTVSQSEDTLSSTRQSLERQSKEQEKIISRLREEVETLGMKLKSHDNALRSAVVEAESTKVNYNDYNSRLSAYLKEIDQLRLSEKKLQSSLSMYQRESSDQIMKFSEMNRKLKALEDDKELLNVALESKILELTLLQRSSNHTKSRTNTVTPVPSHLSTPSFSTTSRHSISSRPSTIKPSMSMSTSKIPSTPTPSTGDNHLPRRLTTSTSATTRSRRDTISNITIGTTTPRIPLGSSTRHNKVQLHPEMRAGLGVTGDIKKVERRTSLPVLTRRPSSVIGHSANGKRDSLLRVDEVSRVA</sequence>
<feature type="region of interest" description="Disordered" evidence="2">
    <location>
        <begin position="240"/>
        <end position="307"/>
    </location>
</feature>
<gene>
    <name evidence="3" type="ORF">IL334_002673</name>
</gene>
<feature type="coiled-coil region" evidence="1">
    <location>
        <begin position="1080"/>
        <end position="1198"/>
    </location>
</feature>
<keyword evidence="4" id="KW-1185">Reference proteome</keyword>
<evidence type="ECO:0000313" key="3">
    <source>
        <dbReference type="EMBL" id="WRT65725.1"/>
    </source>
</evidence>
<dbReference type="PANTHER" id="PTHR45615">
    <property type="entry name" value="MYOSIN HEAVY CHAIN, NON-MUSCLE"/>
    <property type="match status" value="1"/>
</dbReference>
<feature type="compositionally biased region" description="Pro residues" evidence="2">
    <location>
        <begin position="397"/>
        <end position="409"/>
    </location>
</feature>
<feature type="compositionally biased region" description="Polar residues" evidence="2">
    <location>
        <begin position="16"/>
        <end position="26"/>
    </location>
</feature>
<feature type="region of interest" description="Disordered" evidence="2">
    <location>
        <begin position="523"/>
        <end position="568"/>
    </location>
</feature>
<feature type="compositionally biased region" description="Low complexity" evidence="2">
    <location>
        <begin position="1270"/>
        <end position="1279"/>
    </location>
</feature>